<feature type="compositionally biased region" description="Gly residues" evidence="2">
    <location>
        <begin position="196"/>
        <end position="206"/>
    </location>
</feature>
<evidence type="ECO:0000256" key="2">
    <source>
        <dbReference type="SAM" id="MobiDB-lite"/>
    </source>
</evidence>
<evidence type="ECO:0000313" key="4">
    <source>
        <dbReference type="EMBL" id="PWN99278.1"/>
    </source>
</evidence>
<feature type="region of interest" description="Disordered" evidence="2">
    <location>
        <begin position="1235"/>
        <end position="1274"/>
    </location>
</feature>
<dbReference type="GeneID" id="37272638"/>
<feature type="region of interest" description="Disordered" evidence="2">
    <location>
        <begin position="576"/>
        <end position="640"/>
    </location>
</feature>
<gene>
    <name evidence="4" type="ORF">FA09DRAFT_359326</name>
</gene>
<feature type="region of interest" description="Disordered" evidence="2">
    <location>
        <begin position="40"/>
        <end position="462"/>
    </location>
</feature>
<dbReference type="Pfam" id="PF15456">
    <property type="entry name" value="Uds1"/>
    <property type="match status" value="1"/>
</dbReference>
<evidence type="ECO:0000259" key="3">
    <source>
        <dbReference type="Pfam" id="PF15456"/>
    </source>
</evidence>
<keyword evidence="5" id="KW-1185">Reference proteome</keyword>
<feature type="compositionally biased region" description="Basic and acidic residues" evidence="2">
    <location>
        <begin position="1030"/>
        <end position="1042"/>
    </location>
</feature>
<feature type="region of interest" description="Disordered" evidence="2">
    <location>
        <begin position="1287"/>
        <end position="1392"/>
    </location>
</feature>
<feature type="region of interest" description="Disordered" evidence="2">
    <location>
        <begin position="1003"/>
        <end position="1043"/>
    </location>
</feature>
<feature type="coiled-coil region" evidence="1">
    <location>
        <begin position="887"/>
        <end position="914"/>
    </location>
</feature>
<dbReference type="InterPro" id="IPR029191">
    <property type="entry name" value="Uds1"/>
</dbReference>
<evidence type="ECO:0000256" key="1">
    <source>
        <dbReference type="SAM" id="Coils"/>
    </source>
</evidence>
<feature type="region of interest" description="Disordered" evidence="2">
    <location>
        <begin position="1069"/>
        <end position="1099"/>
    </location>
</feature>
<dbReference type="Proteomes" id="UP000245946">
    <property type="component" value="Unassembled WGS sequence"/>
</dbReference>
<feature type="coiled-coil region" evidence="1">
    <location>
        <begin position="543"/>
        <end position="570"/>
    </location>
</feature>
<dbReference type="OrthoDB" id="5569911at2759"/>
<proteinExistence type="predicted"/>
<dbReference type="EMBL" id="KZ819288">
    <property type="protein sequence ID" value="PWN99278.1"/>
    <property type="molecule type" value="Genomic_DNA"/>
</dbReference>
<dbReference type="RefSeq" id="XP_025599557.1">
    <property type="nucleotide sequence ID" value="XM_025745094.1"/>
</dbReference>
<dbReference type="STRING" id="58919.A0A316ZE01"/>
<feature type="compositionally biased region" description="Polar residues" evidence="2">
    <location>
        <begin position="589"/>
        <end position="604"/>
    </location>
</feature>
<feature type="compositionally biased region" description="Low complexity" evidence="2">
    <location>
        <begin position="407"/>
        <end position="424"/>
    </location>
</feature>
<evidence type="ECO:0000313" key="5">
    <source>
        <dbReference type="Proteomes" id="UP000245946"/>
    </source>
</evidence>
<organism evidence="4 5">
    <name type="scientific">Tilletiopsis washingtonensis</name>
    <dbReference type="NCBI Taxonomy" id="58919"/>
    <lineage>
        <taxon>Eukaryota</taxon>
        <taxon>Fungi</taxon>
        <taxon>Dikarya</taxon>
        <taxon>Basidiomycota</taxon>
        <taxon>Ustilaginomycotina</taxon>
        <taxon>Exobasidiomycetes</taxon>
        <taxon>Entylomatales</taxon>
        <taxon>Entylomatales incertae sedis</taxon>
        <taxon>Tilletiopsis</taxon>
    </lineage>
</organism>
<feature type="region of interest" description="Disordered" evidence="2">
    <location>
        <begin position="1477"/>
        <end position="1500"/>
    </location>
</feature>
<name>A0A316ZE01_9BASI</name>
<feature type="compositionally biased region" description="Low complexity" evidence="2">
    <location>
        <begin position="344"/>
        <end position="366"/>
    </location>
</feature>
<feature type="compositionally biased region" description="Low complexity" evidence="2">
    <location>
        <begin position="380"/>
        <end position="396"/>
    </location>
</feature>
<dbReference type="PANTHER" id="PTHR45615">
    <property type="entry name" value="MYOSIN HEAVY CHAIN, NON-MUSCLE"/>
    <property type="match status" value="1"/>
</dbReference>
<feature type="compositionally biased region" description="Low complexity" evidence="2">
    <location>
        <begin position="1288"/>
        <end position="1321"/>
    </location>
</feature>
<feature type="compositionally biased region" description="Low complexity" evidence="2">
    <location>
        <begin position="1013"/>
        <end position="1029"/>
    </location>
</feature>
<protein>
    <recommendedName>
        <fullName evidence="3">Up-regulated during septation protein 1 domain-containing protein</fullName>
    </recommendedName>
</protein>
<accession>A0A316ZE01</accession>
<keyword evidence="1" id="KW-0175">Coiled coil</keyword>
<feature type="compositionally biased region" description="Low complexity" evidence="2">
    <location>
        <begin position="252"/>
        <end position="273"/>
    </location>
</feature>
<feature type="compositionally biased region" description="Basic and acidic residues" evidence="2">
    <location>
        <begin position="1069"/>
        <end position="1082"/>
    </location>
</feature>
<feature type="compositionally biased region" description="Basic and acidic residues" evidence="2">
    <location>
        <begin position="331"/>
        <end position="343"/>
    </location>
</feature>
<feature type="compositionally biased region" description="Low complexity" evidence="2">
    <location>
        <begin position="1358"/>
        <end position="1390"/>
    </location>
</feature>
<feature type="compositionally biased region" description="Basic and acidic residues" evidence="2">
    <location>
        <begin position="1480"/>
        <end position="1491"/>
    </location>
</feature>
<reference evidence="4 5" key="1">
    <citation type="journal article" date="2018" name="Mol. Biol. Evol.">
        <title>Broad Genomic Sampling Reveals a Smut Pathogenic Ancestry of the Fungal Clade Ustilaginomycotina.</title>
        <authorList>
            <person name="Kijpornyongpan T."/>
            <person name="Mondo S.J."/>
            <person name="Barry K."/>
            <person name="Sandor L."/>
            <person name="Lee J."/>
            <person name="Lipzen A."/>
            <person name="Pangilinan J."/>
            <person name="LaButti K."/>
            <person name="Hainaut M."/>
            <person name="Henrissat B."/>
            <person name="Grigoriev I.V."/>
            <person name="Spatafora J.W."/>
            <person name="Aime M.C."/>
        </authorList>
    </citation>
    <scope>NUCLEOTIDE SEQUENCE [LARGE SCALE GENOMIC DNA]</scope>
    <source>
        <strain evidence="4 5">MCA 4186</strain>
    </source>
</reference>
<feature type="compositionally biased region" description="Basic and acidic residues" evidence="2">
    <location>
        <begin position="1235"/>
        <end position="1255"/>
    </location>
</feature>
<feature type="region of interest" description="Disordered" evidence="2">
    <location>
        <begin position="727"/>
        <end position="748"/>
    </location>
</feature>
<dbReference type="PANTHER" id="PTHR45615:SF66">
    <property type="entry name" value="CARD DOMAIN-CONTAINING PROTEIN"/>
    <property type="match status" value="1"/>
</dbReference>
<feature type="compositionally biased region" description="Low complexity" evidence="2">
    <location>
        <begin position="152"/>
        <end position="161"/>
    </location>
</feature>
<sequence length="1500" mass="158190">MSLSPALPASPAFYAPHAGIALASSSSAAAVAVSPLVRTYSGRRPLRPPPAAPAAPSASGGGSAGSSRAAAAYAAAAGEKASAAGGSSYYAASSTSGRYPASPRGGSSSTERAAPLSPPPSFPIASSSTPPPVRYGTVGTQTPPPSARRRTGSASASNSGHSARRGSEAEAETSASISGRSSPDTSAEVVRLTRVGAGGHSGGARGVAGVDPNSFPSPRINGGSSSGTGSHSRSSRASRAESVMSTGSAHLSAVVSTAVRRVAISRPETGAARRGPRVGGPPSPQRAVPVEQRERSSRGGDWPEDAADVDRRLLTPRVESGSWDASAAEDTPGRSRREEEKQPAPRAAAAAESSAMAARKAARALAPIDVGRSLGRGPAPSSGTSPKRPSPSGRSKSNIEVLRSEAEISSSSLLSPASAHAQLSVSPAHSSARLSPGPALSTLSHSPLGSGQSLADSSWSSNGGASMAGGGMLGLEWGTSIHSAPASRSHTRVPSLGTSIGARSIRTRTSAAPSKMALLDSLDASLALVDAQAYEQLPSLEAVEASKKELARLERRMQDMRLKLKVETRVREAAVKLRRAGAPRPGHSRTLSSSSTGRKSNMGSTDLPPTPSTPAGVLPSLSSDAGAAHRQADEEVGSATRKVDAVAQELLVLVETAAARRRQLMEHQAGVLAARVQELESLVAEREDGEADEDARPDSPRVALREAANANSRTRELEDQLLQAETALKERQDTDDAARERADELQRRLDTSERALELARAQTEALGKAKSREDEAAVAELQRRLDAADARARDAEARADRWQTDAKALSQRLEERDAESTRALRDHETQLASARQDAAAAQRLVSTRTEDATRHEAAQKATALKLRDLELEVAAERRLMHERAELFVAFERRLENAERRLRAEDERCARVLGKDEGREEMDDFLAQIKGYGGVKKAKTAGQDIDALLDSLAVHITDLADETTRLASARGDVSYDSTQHDAAAATQVRELEVELQDTERELERWRSEAESAKRQLAAQQRASVAASSRGGAERFSRMPEERGNAQMLEEMAVRLALAEKRSVALEAELRDASSRVGDAEKAASTDSGSTGDSPVKVAGSADAEATARRLRYAETQLAHCRGAITAVLELLPPAPALRAALLDATRNEEGLGALQRAFAATARAAHSPLLATTTSSQQLQQHRGSLQHRRSIVPPYEDAPLDAEALTERVRAVLAAGRGAAEQACALLRERDEAQREAHEAQNRERELGAQLERKRTSPPRSPIEASRGRERKLEASVAELRAQLESYSPRGHAAASSSAGESYVSRGSNSSTGSPSASPHSTFLSLRDAPPLPSHSGGPAHGTLQIVASTLSTRTDRPGASAGRSSSPPVSSGSVPTTPSTSGFSSGPRTLTLGMDTSALVARVRDLERQLARRDVPHAARRTAARLVELEKTVTQLRAELLETQTTLEERMDTDGRQRIQMLEELNSMQDDLANARAALRAEQRRKDNERGLPPALPAK</sequence>
<feature type="compositionally biased region" description="Low complexity" evidence="2">
    <location>
        <begin position="219"/>
        <end position="245"/>
    </location>
</feature>
<feature type="compositionally biased region" description="Basic and acidic residues" evidence="2">
    <location>
        <begin position="1003"/>
        <end position="1012"/>
    </location>
</feature>
<feature type="compositionally biased region" description="Low complexity" evidence="2">
    <location>
        <begin position="65"/>
        <end position="99"/>
    </location>
</feature>
<feature type="domain" description="Up-regulated during septation protein 1" evidence="3">
    <location>
        <begin position="525"/>
        <end position="673"/>
    </location>
</feature>
<feature type="compositionally biased region" description="Polar residues" evidence="2">
    <location>
        <begin position="441"/>
        <end position="456"/>
    </location>
</feature>